<proteinExistence type="predicted"/>
<dbReference type="AlphaFoldDB" id="A0A857F028"/>
<keyword evidence="2" id="KW-1185">Reference proteome</keyword>
<protein>
    <submittedName>
        <fullName evidence="1">Tail fiber assembly protein</fullName>
    </submittedName>
</protein>
<dbReference type="PANTHER" id="PTHR34413:SF2">
    <property type="entry name" value="PROPHAGE TAIL FIBER ASSEMBLY PROTEIN HOMOLOG TFAE-RELATED"/>
    <property type="match status" value="1"/>
</dbReference>
<dbReference type="Pfam" id="PF02413">
    <property type="entry name" value="Caudo_TAP"/>
    <property type="match status" value="1"/>
</dbReference>
<accession>A0A857F028</accession>
<organism evidence="1 2">
    <name type="scientific">Yersinia canariae</name>
    <dbReference type="NCBI Taxonomy" id="2607663"/>
    <lineage>
        <taxon>Bacteria</taxon>
        <taxon>Pseudomonadati</taxon>
        <taxon>Pseudomonadota</taxon>
        <taxon>Gammaproteobacteria</taxon>
        <taxon>Enterobacterales</taxon>
        <taxon>Yersiniaceae</taxon>
        <taxon>Yersinia</taxon>
    </lineage>
</organism>
<dbReference type="InterPro" id="IPR003458">
    <property type="entry name" value="Phage_T4_Gp38_tail_assem"/>
</dbReference>
<reference evidence="2" key="1">
    <citation type="submission" date="2019-09" db="EMBL/GenBank/DDBJ databases">
        <title>Yersinia canariae sp. nov., isolated from a human yersiniosis case.</title>
        <authorList>
            <person name="Nguyen S.V."/>
            <person name="Greig D."/>
            <person name="Hurley D."/>
            <person name="Cao Y."/>
            <person name="McCabe E."/>
            <person name="Mitchell M."/>
            <person name="Jenkins C."/>
            <person name="Fanning S."/>
        </authorList>
    </citation>
    <scope>NUCLEOTIDE SEQUENCE [LARGE SCALE GENOMIC DNA]</scope>
    <source>
        <strain evidence="2">NCTC 14382</strain>
    </source>
</reference>
<dbReference type="EMBL" id="CP043727">
    <property type="protein sequence ID" value="QHB32332.1"/>
    <property type="molecule type" value="Genomic_DNA"/>
</dbReference>
<dbReference type="KEGG" id="yca:F0T03_09255"/>
<sequence>MASYVAAGSWPDDVVEVNERVFQEFITAPADKERKSGVDGLPCWVDVQPPSEIELIAQAEYKKTDLMSQASSAMALLQDAVDLKMATVDEVTALQSWKKYRVMLNRVDIDAAPEIDWPVVQE</sequence>
<dbReference type="Proteomes" id="UP000464402">
    <property type="component" value="Chromosome"/>
</dbReference>
<name>A0A857F028_9GAMM</name>
<dbReference type="InterPro" id="IPR051220">
    <property type="entry name" value="TFA_Chaperone"/>
</dbReference>
<dbReference type="PANTHER" id="PTHR34413">
    <property type="entry name" value="PROPHAGE TAIL FIBER ASSEMBLY PROTEIN HOMOLOG TFAE-RELATED-RELATED"/>
    <property type="match status" value="1"/>
</dbReference>
<gene>
    <name evidence="1" type="ORF">F0T03_09255</name>
</gene>
<evidence type="ECO:0000313" key="1">
    <source>
        <dbReference type="EMBL" id="QHB32332.1"/>
    </source>
</evidence>
<dbReference type="RefSeq" id="WP_159677961.1">
    <property type="nucleotide sequence ID" value="NZ_CP043727.1"/>
</dbReference>
<evidence type="ECO:0000313" key="2">
    <source>
        <dbReference type="Proteomes" id="UP000464402"/>
    </source>
</evidence>